<dbReference type="AlphaFoldDB" id="A0AAV3PD89"/>
<reference evidence="2 3" key="1">
    <citation type="submission" date="2024-01" db="EMBL/GenBank/DDBJ databases">
        <title>The complete chloroplast genome sequence of Lithospermum erythrorhizon: insights into the phylogenetic relationship among Boraginaceae species and the maternal lineages of purple gromwells.</title>
        <authorList>
            <person name="Okada T."/>
            <person name="Watanabe K."/>
        </authorList>
    </citation>
    <scope>NUCLEOTIDE SEQUENCE [LARGE SCALE GENOMIC DNA]</scope>
</reference>
<organism evidence="2 3">
    <name type="scientific">Lithospermum erythrorhizon</name>
    <name type="common">Purple gromwell</name>
    <name type="synonym">Lithospermum officinale var. erythrorhizon</name>
    <dbReference type="NCBI Taxonomy" id="34254"/>
    <lineage>
        <taxon>Eukaryota</taxon>
        <taxon>Viridiplantae</taxon>
        <taxon>Streptophyta</taxon>
        <taxon>Embryophyta</taxon>
        <taxon>Tracheophyta</taxon>
        <taxon>Spermatophyta</taxon>
        <taxon>Magnoliopsida</taxon>
        <taxon>eudicotyledons</taxon>
        <taxon>Gunneridae</taxon>
        <taxon>Pentapetalae</taxon>
        <taxon>asterids</taxon>
        <taxon>lamiids</taxon>
        <taxon>Boraginales</taxon>
        <taxon>Boraginaceae</taxon>
        <taxon>Boraginoideae</taxon>
        <taxon>Lithospermeae</taxon>
        <taxon>Lithospermum</taxon>
    </lineage>
</organism>
<accession>A0AAV3PD89</accession>
<sequence>MKSTNPHTNANKIHSGGPKEAVPKPKASSQNERTATFGPPNRTNTNPRKVQSASIRQATSNEPSNPSPATKSQAQSAQAHKPQQNQTMRPSPIATKDQPKICANPQGFTRSLKS</sequence>
<evidence type="ECO:0000313" key="2">
    <source>
        <dbReference type="EMBL" id="GAA0148946.1"/>
    </source>
</evidence>
<protein>
    <submittedName>
        <fullName evidence="2">Uncharacterized protein</fullName>
    </submittedName>
</protein>
<gene>
    <name evidence="2" type="ORF">LIER_08251</name>
</gene>
<keyword evidence="3" id="KW-1185">Reference proteome</keyword>
<dbReference type="Proteomes" id="UP001454036">
    <property type="component" value="Unassembled WGS sequence"/>
</dbReference>
<dbReference type="EMBL" id="BAABME010001324">
    <property type="protein sequence ID" value="GAA0148946.1"/>
    <property type="molecule type" value="Genomic_DNA"/>
</dbReference>
<comment type="caution">
    <text evidence="2">The sequence shown here is derived from an EMBL/GenBank/DDBJ whole genome shotgun (WGS) entry which is preliminary data.</text>
</comment>
<name>A0AAV3PD89_LITER</name>
<feature type="region of interest" description="Disordered" evidence="1">
    <location>
        <begin position="1"/>
        <end position="114"/>
    </location>
</feature>
<proteinExistence type="predicted"/>
<feature type="compositionally biased region" description="Polar residues" evidence="1">
    <location>
        <begin position="41"/>
        <end position="89"/>
    </location>
</feature>
<evidence type="ECO:0000313" key="3">
    <source>
        <dbReference type="Proteomes" id="UP001454036"/>
    </source>
</evidence>
<feature type="compositionally biased region" description="Polar residues" evidence="1">
    <location>
        <begin position="1"/>
        <end position="12"/>
    </location>
</feature>
<evidence type="ECO:0000256" key="1">
    <source>
        <dbReference type="SAM" id="MobiDB-lite"/>
    </source>
</evidence>